<protein>
    <submittedName>
        <fullName evidence="2">Uncharacterized protein</fullName>
    </submittedName>
</protein>
<accession>F5XNT4</accession>
<evidence type="ECO:0000313" key="2">
    <source>
        <dbReference type="EMBL" id="BAK34198.1"/>
    </source>
</evidence>
<dbReference type="EMBL" id="AP012204">
    <property type="protein sequence ID" value="BAK34198.1"/>
    <property type="molecule type" value="Genomic_DNA"/>
</dbReference>
<keyword evidence="1" id="KW-0472">Membrane</keyword>
<reference evidence="2 3" key="1">
    <citation type="submission" date="2011-05" db="EMBL/GenBank/DDBJ databases">
        <title>Whole genome sequence of Microlunatus phosphovorus NM-1.</title>
        <authorList>
            <person name="Hosoyama A."/>
            <person name="Sasaki K."/>
            <person name="Harada T."/>
            <person name="Igarashi R."/>
            <person name="Kawakoshi A."/>
            <person name="Sasagawa M."/>
            <person name="Fukada J."/>
            <person name="Nakamura S."/>
            <person name="Katano Y."/>
            <person name="Hanada S."/>
            <person name="Kamagata Y."/>
            <person name="Nakamura N."/>
            <person name="Yamazaki S."/>
            <person name="Fujita N."/>
        </authorList>
    </citation>
    <scope>NUCLEOTIDE SEQUENCE [LARGE SCALE GENOMIC DNA]</scope>
    <source>
        <strain evidence="3">ATCC 700054 / DSM 10555 / JCM 9379 / NBRC 101784 / NCIMB 13414 / VKM Ac-1990 / NM-1</strain>
    </source>
</reference>
<feature type="transmembrane region" description="Helical" evidence="1">
    <location>
        <begin position="21"/>
        <end position="47"/>
    </location>
</feature>
<dbReference type="RefSeq" id="WP_013862081.1">
    <property type="nucleotide sequence ID" value="NC_015635.1"/>
</dbReference>
<dbReference type="AlphaFoldDB" id="F5XNT4"/>
<organism evidence="2 3">
    <name type="scientific">Microlunatus phosphovorus (strain ATCC 700054 / DSM 10555 / JCM 9379 / NBRC 101784 / NCIMB 13414 / VKM Ac-1990 / NM-1)</name>
    <dbReference type="NCBI Taxonomy" id="1032480"/>
    <lineage>
        <taxon>Bacteria</taxon>
        <taxon>Bacillati</taxon>
        <taxon>Actinomycetota</taxon>
        <taxon>Actinomycetes</taxon>
        <taxon>Propionibacteriales</taxon>
        <taxon>Propionibacteriaceae</taxon>
        <taxon>Microlunatus</taxon>
    </lineage>
</organism>
<keyword evidence="1" id="KW-1133">Transmembrane helix</keyword>
<feature type="transmembrane region" description="Helical" evidence="1">
    <location>
        <begin position="407"/>
        <end position="433"/>
    </location>
</feature>
<name>F5XNT4_MICPN</name>
<feature type="transmembrane region" description="Helical" evidence="1">
    <location>
        <begin position="233"/>
        <end position="254"/>
    </location>
</feature>
<dbReference type="eggNOG" id="ENOG502Z89R">
    <property type="taxonomic scope" value="Bacteria"/>
</dbReference>
<evidence type="ECO:0000313" key="3">
    <source>
        <dbReference type="Proteomes" id="UP000007947"/>
    </source>
</evidence>
<dbReference type="Proteomes" id="UP000007947">
    <property type="component" value="Chromosome"/>
</dbReference>
<feature type="transmembrane region" description="Helical" evidence="1">
    <location>
        <begin position="172"/>
        <end position="191"/>
    </location>
</feature>
<feature type="transmembrane region" description="Helical" evidence="1">
    <location>
        <begin position="453"/>
        <end position="479"/>
    </location>
</feature>
<feature type="transmembrane region" description="Helical" evidence="1">
    <location>
        <begin position="332"/>
        <end position="352"/>
    </location>
</feature>
<sequence length="527" mass="55365">MVAILVKLKLTLLRNALRRSVWRIIGLILGLLYALAIVVFVVAGLVALRWTSVELTADVTVLAFTALTAGWLALSLLVFGIDETLDPSRFALLPVRAREIMPGLLVSGLVGSTGIATVLVSLGLLASWSRGLGPVLATVAAIPIGVATCFLLSRAGTAAFASALNSRRFRDFAFVGIALIGMSIGIVANLAGNLAGGQLGNARAILAQTAGVAGWTPFGWIWAVPADAARGQWLLAGVRLLLACLLVVGLWLAWGHYLDRRLTEPLESARGGGRVRAGGLVDRLYPASPAGGVAARTLHYWRRDPRYVAGIAGFLIGPVILMVTQVVNPEGLPLLIAFAPALLCWLIGASVAQDLSYDGTALWLHASSGLRGAEDRIGRLWSTCTVFLPILVVLTVLGLGLSGAWQLWLPVVAVSIPLILVSLGVGTFVGTLWQWPAPPPGANPFQKGSSGGFPALASFSVTGLVSLILSTPTIGLVIASFWTGWLAWLGLVIGLAIGAITVWQGVVRGGARLDRRWPEVLAAISER</sequence>
<keyword evidence="3" id="KW-1185">Reference proteome</keyword>
<dbReference type="OrthoDB" id="3261041at2"/>
<feature type="transmembrane region" description="Helical" evidence="1">
    <location>
        <begin position="102"/>
        <end position="126"/>
    </location>
</feature>
<feature type="transmembrane region" description="Helical" evidence="1">
    <location>
        <begin position="485"/>
        <end position="506"/>
    </location>
</feature>
<feature type="transmembrane region" description="Helical" evidence="1">
    <location>
        <begin position="380"/>
        <end position="401"/>
    </location>
</feature>
<feature type="transmembrane region" description="Helical" evidence="1">
    <location>
        <begin position="59"/>
        <end position="81"/>
    </location>
</feature>
<dbReference type="HOGENOM" id="CLU_025319_1_0_11"/>
<dbReference type="STRING" id="1032480.MLP_11840"/>
<gene>
    <name evidence="2" type="ordered locus">MLP_11840</name>
</gene>
<feature type="transmembrane region" description="Helical" evidence="1">
    <location>
        <begin position="132"/>
        <end position="152"/>
    </location>
</feature>
<evidence type="ECO:0000256" key="1">
    <source>
        <dbReference type="SAM" id="Phobius"/>
    </source>
</evidence>
<proteinExistence type="predicted"/>
<dbReference type="KEGG" id="mph:MLP_11840"/>
<feature type="transmembrane region" description="Helical" evidence="1">
    <location>
        <begin position="307"/>
        <end position="326"/>
    </location>
</feature>
<keyword evidence="1" id="KW-0812">Transmembrane</keyword>